<dbReference type="GO" id="GO:0016874">
    <property type="term" value="F:ligase activity"/>
    <property type="evidence" value="ECO:0007669"/>
    <property type="project" value="UniProtKB-KW"/>
</dbReference>
<gene>
    <name evidence="5" type="ORF">NSMM_160038</name>
</gene>
<dbReference type="OrthoDB" id="9807426at2"/>
<feature type="domain" description="CoA-binding" evidence="4">
    <location>
        <begin position="9"/>
        <end position="99"/>
    </location>
</feature>
<dbReference type="STRING" id="51642.NSMM_160038"/>
<reference evidence="5 6" key="1">
    <citation type="submission" date="2016-10" db="EMBL/GenBank/DDBJ databases">
        <authorList>
            <person name="de Groot N.N."/>
        </authorList>
    </citation>
    <scope>NUCLEOTIDE SEQUENCE [LARGE SCALE GENOMIC DNA]</scope>
    <source>
        <strain evidence="5">1</strain>
    </source>
</reference>
<dbReference type="Proteomes" id="UP000198729">
    <property type="component" value="Unassembled WGS sequence"/>
</dbReference>
<dbReference type="PANTHER" id="PTHR43334">
    <property type="entry name" value="ACETATE--COA LIGASE [ADP-FORMING]"/>
    <property type="match status" value="1"/>
</dbReference>
<keyword evidence="2" id="KW-0547">Nucleotide-binding</keyword>
<dbReference type="GO" id="GO:0005524">
    <property type="term" value="F:ATP binding"/>
    <property type="evidence" value="ECO:0007669"/>
    <property type="project" value="UniProtKB-KW"/>
</dbReference>
<evidence type="ECO:0000313" key="5">
    <source>
        <dbReference type="EMBL" id="SCZ84448.1"/>
    </source>
</evidence>
<dbReference type="Pfam" id="PF13380">
    <property type="entry name" value="CoA_binding_2"/>
    <property type="match status" value="1"/>
</dbReference>
<dbReference type="SMART" id="SM00881">
    <property type="entry name" value="CoA_binding"/>
    <property type="match status" value="1"/>
</dbReference>
<dbReference type="InterPro" id="IPR003781">
    <property type="entry name" value="CoA-bd"/>
</dbReference>
<accession>A0A1G5SBH0</accession>
<evidence type="ECO:0000256" key="1">
    <source>
        <dbReference type="ARBA" id="ARBA00022598"/>
    </source>
</evidence>
<dbReference type="Gene3D" id="3.40.50.720">
    <property type="entry name" value="NAD(P)-binding Rossmann-like Domain"/>
    <property type="match status" value="1"/>
</dbReference>
<sequence length="136" mass="14711">MNQHHLRPLFALESVAIFGASNRADSVGQIVFQNILQNGYQGALYPINPVHTEIQGCKAYSSITQISDPVELVVIATPVKSGPDIVEGCGKRNVKTACRGDRNTIDHSAVFRCQLMIALMNAARSKGMHSVIMSAC</sequence>
<name>A0A1G5SBH0_9PROT</name>
<dbReference type="PANTHER" id="PTHR43334:SF1">
    <property type="entry name" value="3-HYDROXYPROPIONATE--COA LIGASE [ADP-FORMING]"/>
    <property type="match status" value="1"/>
</dbReference>
<evidence type="ECO:0000313" key="6">
    <source>
        <dbReference type="Proteomes" id="UP000198729"/>
    </source>
</evidence>
<dbReference type="EMBL" id="FMWO01000021">
    <property type="protein sequence ID" value="SCZ84448.1"/>
    <property type="molecule type" value="Genomic_DNA"/>
</dbReference>
<proteinExistence type="predicted"/>
<dbReference type="AlphaFoldDB" id="A0A1G5SBH0"/>
<organism evidence="5 6">
    <name type="scientific">Nitrosomonas mobilis</name>
    <dbReference type="NCBI Taxonomy" id="51642"/>
    <lineage>
        <taxon>Bacteria</taxon>
        <taxon>Pseudomonadati</taxon>
        <taxon>Pseudomonadota</taxon>
        <taxon>Betaproteobacteria</taxon>
        <taxon>Nitrosomonadales</taxon>
        <taxon>Nitrosomonadaceae</taxon>
        <taxon>Nitrosomonas</taxon>
    </lineage>
</organism>
<keyword evidence="6" id="KW-1185">Reference proteome</keyword>
<protein>
    <recommendedName>
        <fullName evidence="4">CoA-binding domain-containing protein</fullName>
    </recommendedName>
</protein>
<dbReference type="RefSeq" id="WP_090283934.1">
    <property type="nucleotide sequence ID" value="NZ_FMWO01000021.1"/>
</dbReference>
<evidence type="ECO:0000256" key="2">
    <source>
        <dbReference type="ARBA" id="ARBA00022741"/>
    </source>
</evidence>
<dbReference type="InterPro" id="IPR036291">
    <property type="entry name" value="NAD(P)-bd_dom_sf"/>
</dbReference>
<dbReference type="SUPFAM" id="SSF51735">
    <property type="entry name" value="NAD(P)-binding Rossmann-fold domains"/>
    <property type="match status" value="1"/>
</dbReference>
<evidence type="ECO:0000259" key="4">
    <source>
        <dbReference type="SMART" id="SM00881"/>
    </source>
</evidence>
<dbReference type="InterPro" id="IPR051538">
    <property type="entry name" value="Acyl-CoA_Synth/Transferase"/>
</dbReference>
<keyword evidence="3" id="KW-0067">ATP-binding</keyword>
<evidence type="ECO:0000256" key="3">
    <source>
        <dbReference type="ARBA" id="ARBA00022840"/>
    </source>
</evidence>
<keyword evidence="1" id="KW-0436">Ligase</keyword>